<evidence type="ECO:0000313" key="3">
    <source>
        <dbReference type="Proteomes" id="UP000215433"/>
    </source>
</evidence>
<dbReference type="InterPro" id="IPR036291">
    <property type="entry name" value="NAD(P)-bd_dom_sf"/>
</dbReference>
<dbReference type="Pfam" id="PF02254">
    <property type="entry name" value="TrkA_N"/>
    <property type="match status" value="1"/>
</dbReference>
<proteinExistence type="predicted"/>
<dbReference type="Proteomes" id="UP000215433">
    <property type="component" value="Unassembled WGS sequence"/>
</dbReference>
<dbReference type="PANTHER" id="PTHR43833:SF7">
    <property type="entry name" value="KTR SYSTEM POTASSIUM UPTAKE PROTEIN C"/>
    <property type="match status" value="1"/>
</dbReference>
<dbReference type="InterPro" id="IPR036721">
    <property type="entry name" value="RCK_C_sf"/>
</dbReference>
<feature type="domain" description="RCK C-terminal" evidence="1">
    <location>
        <begin position="158"/>
        <end position="239"/>
    </location>
</feature>
<organism evidence="2 3">
    <name type="scientific">Bifidobacterium vansinderenii</name>
    <dbReference type="NCBI Taxonomy" id="1984871"/>
    <lineage>
        <taxon>Bacteria</taxon>
        <taxon>Bacillati</taxon>
        <taxon>Actinomycetota</taxon>
        <taxon>Actinomycetes</taxon>
        <taxon>Bifidobacteriales</taxon>
        <taxon>Bifidobacteriaceae</taxon>
        <taxon>Bifidobacterium</taxon>
    </lineage>
</organism>
<dbReference type="GO" id="GO:0006813">
    <property type="term" value="P:potassium ion transport"/>
    <property type="evidence" value="ECO:0007669"/>
    <property type="project" value="InterPro"/>
</dbReference>
<name>A0A229VYR7_9BIFI</name>
<sequence>MIPALQQLFTHGTTRGKEQMGAIHSESRSILVVGLGRFGTAAARTLGELGEDVLAVDKDPMIVARWAGNVPVMEADLTDPLAVEQINASNFDAALVAIGDSVEASILATGNLLDAGIPDVWAKSVSHQHTRILQRIGASHVFRPETDGGKRVGHLLASRFLDYIEIEGPYSVVKVLTPSSVCGQSIADSLIRERFGVSVIGVKNPGEEFQYGSTDIVIRHNAELIILGAQKQIDRFIES</sequence>
<accession>A0A229VYR7</accession>
<dbReference type="InterPro" id="IPR050721">
    <property type="entry name" value="Trk_Ktr_HKT_K-transport"/>
</dbReference>
<keyword evidence="3" id="KW-1185">Reference proteome</keyword>
<dbReference type="PROSITE" id="PS51202">
    <property type="entry name" value="RCK_C"/>
    <property type="match status" value="1"/>
</dbReference>
<evidence type="ECO:0000313" key="2">
    <source>
        <dbReference type="EMBL" id="OXN00550.1"/>
    </source>
</evidence>
<dbReference type="PANTHER" id="PTHR43833">
    <property type="entry name" value="POTASSIUM CHANNEL PROTEIN 2-RELATED-RELATED"/>
    <property type="match status" value="1"/>
</dbReference>
<dbReference type="Gene3D" id="3.40.50.720">
    <property type="entry name" value="NAD(P)-binding Rossmann-like Domain"/>
    <property type="match status" value="1"/>
</dbReference>
<protein>
    <submittedName>
        <fullName evidence="2">Potassium transporter</fullName>
    </submittedName>
</protein>
<dbReference type="EMBL" id="NEWD01000014">
    <property type="protein sequence ID" value="OXN00550.1"/>
    <property type="molecule type" value="Genomic_DNA"/>
</dbReference>
<reference evidence="2 3" key="1">
    <citation type="submission" date="2017-05" db="EMBL/GenBank/DDBJ databases">
        <title>Bifidobacterium vansinderenii sp. nov.</title>
        <authorList>
            <person name="Lugli G.A."/>
            <person name="Duranti S."/>
            <person name="Mangifesta M."/>
        </authorList>
    </citation>
    <scope>NUCLEOTIDE SEQUENCE [LARGE SCALE GENOMIC DNA]</scope>
    <source>
        <strain evidence="2 3">Tam10B</strain>
    </source>
</reference>
<dbReference type="Gene3D" id="3.30.70.1450">
    <property type="entry name" value="Regulator of K+ conductance, C-terminal domain"/>
    <property type="match status" value="1"/>
</dbReference>
<dbReference type="InterPro" id="IPR006037">
    <property type="entry name" value="RCK_C"/>
</dbReference>
<evidence type="ECO:0000259" key="1">
    <source>
        <dbReference type="PROSITE" id="PS51202"/>
    </source>
</evidence>
<dbReference type="SUPFAM" id="SSF116726">
    <property type="entry name" value="TrkA C-terminal domain-like"/>
    <property type="match status" value="1"/>
</dbReference>
<dbReference type="AlphaFoldDB" id="A0A229VYR7"/>
<gene>
    <name evidence="2" type="ORF">Tam10B_1157</name>
</gene>
<dbReference type="InterPro" id="IPR003148">
    <property type="entry name" value="RCK_N"/>
</dbReference>
<dbReference type="Pfam" id="PF02080">
    <property type="entry name" value="TrkA_C"/>
    <property type="match status" value="1"/>
</dbReference>
<comment type="caution">
    <text evidence="2">The sequence shown here is derived from an EMBL/GenBank/DDBJ whole genome shotgun (WGS) entry which is preliminary data.</text>
</comment>
<dbReference type="GO" id="GO:0008324">
    <property type="term" value="F:monoatomic cation transmembrane transporter activity"/>
    <property type="evidence" value="ECO:0007669"/>
    <property type="project" value="InterPro"/>
</dbReference>
<dbReference type="SUPFAM" id="SSF51735">
    <property type="entry name" value="NAD(P)-binding Rossmann-fold domains"/>
    <property type="match status" value="1"/>
</dbReference>